<dbReference type="KEGG" id="ppso:QPJ95_21380"/>
<dbReference type="Proteomes" id="UP001238334">
    <property type="component" value="Chromosome"/>
</dbReference>
<reference evidence="1 2" key="1">
    <citation type="submission" date="2023-06" db="EMBL/GenBank/DDBJ databases">
        <title>Parasedimentitalea psychrophila sp. nov., a psychrophilic bacterium isolated from deep-sea sediment.</title>
        <authorList>
            <person name="Li A."/>
        </authorList>
    </citation>
    <scope>NUCLEOTIDE SEQUENCE [LARGE SCALE GENOMIC DNA]</scope>
    <source>
        <strain evidence="1 2">QS115</strain>
    </source>
</reference>
<gene>
    <name evidence="1" type="ORF">QPJ95_21380</name>
</gene>
<organism evidence="1 2">
    <name type="scientific">Parasedimentitalea psychrophila</name>
    <dbReference type="NCBI Taxonomy" id="2997337"/>
    <lineage>
        <taxon>Bacteria</taxon>
        <taxon>Pseudomonadati</taxon>
        <taxon>Pseudomonadota</taxon>
        <taxon>Alphaproteobacteria</taxon>
        <taxon>Rhodobacterales</taxon>
        <taxon>Paracoccaceae</taxon>
        <taxon>Parasedimentitalea</taxon>
    </lineage>
</organism>
<name>A0A9Y2P2E8_9RHOB</name>
<accession>A0A9Y2P2E8</accession>
<dbReference type="AlphaFoldDB" id="A0A9Y2P2E8"/>
<sequence>MPMTNEEFRARLHSSFSASTTAQARAMMTLSGRLTLLISDAKSAGITAADMNLIIQEEMATADRRLAGFADRFPQDANLDMEA</sequence>
<dbReference type="RefSeq" id="WP_270920585.1">
    <property type="nucleotide sequence ID" value="NZ_CP127247.1"/>
</dbReference>
<evidence type="ECO:0000313" key="2">
    <source>
        <dbReference type="Proteomes" id="UP001238334"/>
    </source>
</evidence>
<keyword evidence="2" id="KW-1185">Reference proteome</keyword>
<protein>
    <submittedName>
        <fullName evidence="1">Uncharacterized protein</fullName>
    </submittedName>
</protein>
<evidence type="ECO:0000313" key="1">
    <source>
        <dbReference type="EMBL" id="WIY25007.1"/>
    </source>
</evidence>
<dbReference type="EMBL" id="CP127247">
    <property type="protein sequence ID" value="WIY25007.1"/>
    <property type="molecule type" value="Genomic_DNA"/>
</dbReference>
<proteinExistence type="predicted"/>